<evidence type="ECO:0000313" key="1">
    <source>
        <dbReference type="EMBL" id="RXH53979.1"/>
    </source>
</evidence>
<reference evidence="2" key="2">
    <citation type="submission" date="2019-02" db="EMBL/GenBank/DDBJ databases">
        <title>Granulicella sibirica sp. nov., a psychrotolerant acidobacterium isolated from an organic soil layer in forested tundra, West Siberia.</title>
        <authorList>
            <person name="Oshkin I.Y."/>
            <person name="Kulichevskaya I.S."/>
            <person name="Rijpstra W.I.C."/>
            <person name="Sinninghe Damste J.S."/>
            <person name="Rakitin A.L."/>
            <person name="Ravin N.V."/>
            <person name="Dedysh S.N."/>
        </authorList>
    </citation>
    <scope>NUCLEOTIDE SEQUENCE [LARGE SCALE GENOMIC DNA]</scope>
    <source>
        <strain evidence="2">AF10</strain>
    </source>
</reference>
<organism evidence="1 2">
    <name type="scientific">Granulicella sibirica</name>
    <dbReference type="NCBI Taxonomy" id="2479048"/>
    <lineage>
        <taxon>Bacteria</taxon>
        <taxon>Pseudomonadati</taxon>
        <taxon>Acidobacteriota</taxon>
        <taxon>Terriglobia</taxon>
        <taxon>Terriglobales</taxon>
        <taxon>Acidobacteriaceae</taxon>
        <taxon>Granulicella</taxon>
    </lineage>
</organism>
<reference evidence="1 2" key="1">
    <citation type="submission" date="2018-11" db="EMBL/GenBank/DDBJ databases">
        <authorList>
            <person name="Mardanov A.V."/>
            <person name="Ravin N.V."/>
            <person name="Dedysh S.N."/>
        </authorList>
    </citation>
    <scope>NUCLEOTIDE SEQUENCE [LARGE SCALE GENOMIC DNA]</scope>
    <source>
        <strain evidence="1 2">AF10</strain>
    </source>
</reference>
<gene>
    <name evidence="1" type="ORF">GRAN_4948</name>
</gene>
<comment type="caution">
    <text evidence="1">The sequence shown here is derived from an EMBL/GenBank/DDBJ whole genome shotgun (WGS) entry which is preliminary data.</text>
</comment>
<dbReference type="AlphaFoldDB" id="A0A4Q0SX12"/>
<sequence>MAIAYTTASPNIIVIGIDPAQSRMLFHQIKDGKNPNHS</sequence>
<dbReference type="EMBL" id="RDSM01000006">
    <property type="protein sequence ID" value="RXH53979.1"/>
    <property type="molecule type" value="Genomic_DNA"/>
</dbReference>
<protein>
    <submittedName>
        <fullName evidence="1">Uncharacterized protein</fullName>
    </submittedName>
</protein>
<name>A0A4Q0SX12_9BACT</name>
<dbReference type="Proteomes" id="UP000289437">
    <property type="component" value="Unassembled WGS sequence"/>
</dbReference>
<evidence type="ECO:0000313" key="2">
    <source>
        <dbReference type="Proteomes" id="UP000289437"/>
    </source>
</evidence>
<keyword evidence="2" id="KW-1185">Reference proteome</keyword>
<proteinExistence type="predicted"/>
<accession>A0A4Q0SX12</accession>